<dbReference type="InterPro" id="IPR023214">
    <property type="entry name" value="HAD_sf"/>
</dbReference>
<dbReference type="AlphaFoldDB" id="A0A0C1IQS4"/>
<proteinExistence type="predicted"/>
<sequence>MFLLQVIFTLAQTDPLPSWNEGATKDAIISFVKDVSTEGSDKFVPKEYRIATFDNDGTLWCEKPLIQGLYVGYRVKKMAAKNPALRKKQPYKAILEGDKAYLHKLTEKDLVSLIIQTHTGTSEAEFDQDVREFFNTAKDHNGKAMHQLLYQPQLELLQFLRDNGFRVYICSGGTIEFVRAISQEYYGIPSEQVIGTRFKYLYKDSANINDLYRQPAIVSFNDKQEKPVNIRYHIGKRPILACGNEGGGGDIYMLRYSQGNTYPSLQLLVDHDDNERESAYAEKDNKSLNWAKKYGWQVISMKKDWKRIFPE</sequence>
<comment type="caution">
    <text evidence="1">The sequence shown here is derived from an EMBL/GenBank/DDBJ whole genome shotgun (WGS) entry which is preliminary data.</text>
</comment>
<dbReference type="STRING" id="1349421.OI18_01545"/>
<name>A0A0C1IQS4_9BACT</name>
<dbReference type="EMBL" id="JSVC01000001">
    <property type="protein sequence ID" value="KIC96540.1"/>
    <property type="molecule type" value="Genomic_DNA"/>
</dbReference>
<dbReference type="Proteomes" id="UP000031408">
    <property type="component" value="Unassembled WGS sequence"/>
</dbReference>
<reference evidence="1 2" key="1">
    <citation type="submission" date="2014-11" db="EMBL/GenBank/DDBJ databases">
        <title>Genome sequence of Flavihumibacter solisilvae 3-3.</title>
        <authorList>
            <person name="Zhou G."/>
            <person name="Li M."/>
            <person name="Wang G."/>
        </authorList>
    </citation>
    <scope>NUCLEOTIDE SEQUENCE [LARGE SCALE GENOMIC DNA]</scope>
    <source>
        <strain evidence="1 2">3-3</strain>
    </source>
</reference>
<evidence type="ECO:0008006" key="3">
    <source>
        <dbReference type="Google" id="ProtNLM"/>
    </source>
</evidence>
<organism evidence="1 2">
    <name type="scientific">Flavihumibacter solisilvae</name>
    <dbReference type="NCBI Taxonomy" id="1349421"/>
    <lineage>
        <taxon>Bacteria</taxon>
        <taxon>Pseudomonadati</taxon>
        <taxon>Bacteroidota</taxon>
        <taxon>Chitinophagia</taxon>
        <taxon>Chitinophagales</taxon>
        <taxon>Chitinophagaceae</taxon>
        <taxon>Flavihumibacter</taxon>
    </lineage>
</organism>
<dbReference type="Gene3D" id="3.40.50.1000">
    <property type="entry name" value="HAD superfamily/HAD-like"/>
    <property type="match status" value="1"/>
</dbReference>
<dbReference type="SUPFAM" id="SSF56784">
    <property type="entry name" value="HAD-like"/>
    <property type="match status" value="1"/>
</dbReference>
<accession>A0A0C1IQS4</accession>
<evidence type="ECO:0000313" key="2">
    <source>
        <dbReference type="Proteomes" id="UP000031408"/>
    </source>
</evidence>
<dbReference type="CDD" id="cd01427">
    <property type="entry name" value="HAD_like"/>
    <property type="match status" value="1"/>
</dbReference>
<gene>
    <name evidence="1" type="ORF">OI18_01545</name>
</gene>
<keyword evidence="2" id="KW-1185">Reference proteome</keyword>
<dbReference type="InterPro" id="IPR036412">
    <property type="entry name" value="HAD-like_sf"/>
</dbReference>
<dbReference type="Pfam" id="PF12710">
    <property type="entry name" value="HAD"/>
    <property type="match status" value="1"/>
</dbReference>
<protein>
    <recommendedName>
        <fullName evidence="3">Haloacid dehalogenase-like hydrolase</fullName>
    </recommendedName>
</protein>
<evidence type="ECO:0000313" key="1">
    <source>
        <dbReference type="EMBL" id="KIC96540.1"/>
    </source>
</evidence>